<organism evidence="3 4">
    <name type="scientific">Phanerochaete carnosa (strain HHB-10118-sp)</name>
    <name type="common">White-rot fungus</name>
    <name type="synonym">Peniophora carnosa</name>
    <dbReference type="NCBI Taxonomy" id="650164"/>
    <lineage>
        <taxon>Eukaryota</taxon>
        <taxon>Fungi</taxon>
        <taxon>Dikarya</taxon>
        <taxon>Basidiomycota</taxon>
        <taxon>Agaricomycotina</taxon>
        <taxon>Agaricomycetes</taxon>
        <taxon>Polyporales</taxon>
        <taxon>Phanerochaetaceae</taxon>
        <taxon>Phanerochaete</taxon>
    </lineage>
</organism>
<dbReference type="OrthoDB" id="2501483at2759"/>
<protein>
    <recommendedName>
        <fullName evidence="5">CxC6 like cysteine cluster associated with KDZ domain-containing protein</fullName>
    </recommendedName>
</protein>
<name>K5WGN2_PHACS</name>
<dbReference type="Pfam" id="PF18721">
    <property type="entry name" value="CxC6"/>
    <property type="match status" value="1"/>
</dbReference>
<dbReference type="RefSeq" id="XP_007402113.1">
    <property type="nucleotide sequence ID" value="XM_007402051.1"/>
</dbReference>
<dbReference type="Proteomes" id="UP000008370">
    <property type="component" value="Unassembled WGS sequence"/>
</dbReference>
<sequence>MTLYPPQHFCVNINCRGISVLKKEEVRQVLLFTLDRGVLPAELHKYSVYNGVQTYYLSTSGAIQVGEHQFIECHLIETSATRCSTVHNDVLGQIGRHLPFPQDWLFDPTLGVEHVWSAFTLFCLRDHYCQRGIQLQLPHSGTQQDRFTAACVVVDRVTIGHPCCSIHTCHEGLESQRHRFCPMHHHLDNVCMVIGCDRPVAEGCRVCDDPVHLSVEGLHHLRGQSRFSLAETLERTQRVNDAATARPTESKDPEEYDSAEVMLEEDFVIGRGGQAVVRAQFDCKRTHNKQIIVAPCSMIITHATFFCAEAISSVAEFIKLTYAGRPFKPEHVYFDSNCILQQFIDWVGDLFFHDINLSVDAFHFRTKHKKSDMFWQEYCNPASFPELKAPDGKWYFNSSIAEQMNIWLANYNLMCWEMRADRHNFFLDEMIMRQNRKILTKLAKGDQAPGV</sequence>
<reference evidence="3 4" key="1">
    <citation type="journal article" date="2012" name="BMC Genomics">
        <title>Comparative genomics of the white-rot fungi, Phanerochaete carnosa and P. chrysosporium, to elucidate the genetic basis of the distinct wood types they colonize.</title>
        <authorList>
            <person name="Suzuki H."/>
            <person name="MacDonald J."/>
            <person name="Syed K."/>
            <person name="Salamov A."/>
            <person name="Hori C."/>
            <person name="Aerts A."/>
            <person name="Henrissat B."/>
            <person name="Wiebenga A."/>
            <person name="vanKuyk P.A."/>
            <person name="Barry K."/>
            <person name="Lindquist E."/>
            <person name="LaButti K."/>
            <person name="Lapidus A."/>
            <person name="Lucas S."/>
            <person name="Coutinho P."/>
            <person name="Gong Y."/>
            <person name="Samejima M."/>
            <person name="Mahadevan R."/>
            <person name="Abou-Zaid M."/>
            <person name="de Vries R.P."/>
            <person name="Igarashi K."/>
            <person name="Yadav J.S."/>
            <person name="Grigoriev I.V."/>
            <person name="Master E.R."/>
        </authorList>
    </citation>
    <scope>NUCLEOTIDE SEQUENCE [LARGE SCALE GENOMIC DNA]</scope>
    <source>
        <strain evidence="3 4">HHB-10118-sp</strain>
    </source>
</reference>
<dbReference type="HOGENOM" id="CLU_004966_4_0_1"/>
<dbReference type="InterPro" id="IPR041539">
    <property type="entry name" value="CxC5"/>
</dbReference>
<feature type="domain" description="CxC6 like cysteine cluster associated with KDZ" evidence="2">
    <location>
        <begin position="153"/>
        <end position="216"/>
    </location>
</feature>
<evidence type="ECO:0000313" key="4">
    <source>
        <dbReference type="Proteomes" id="UP000008370"/>
    </source>
</evidence>
<evidence type="ECO:0000259" key="2">
    <source>
        <dbReference type="Pfam" id="PF18721"/>
    </source>
</evidence>
<dbReference type="InterPro" id="IPR040898">
    <property type="entry name" value="CxC6"/>
</dbReference>
<evidence type="ECO:0000259" key="1">
    <source>
        <dbReference type="Pfam" id="PF18718"/>
    </source>
</evidence>
<dbReference type="Pfam" id="PF18718">
    <property type="entry name" value="CxC5"/>
    <property type="match status" value="1"/>
</dbReference>
<dbReference type="InParanoid" id="K5WGN2"/>
<evidence type="ECO:0008006" key="5">
    <source>
        <dbReference type="Google" id="ProtNLM"/>
    </source>
</evidence>
<evidence type="ECO:0000313" key="3">
    <source>
        <dbReference type="EMBL" id="EKM49327.1"/>
    </source>
</evidence>
<accession>K5WGN2</accession>
<dbReference type="GeneID" id="18909378"/>
<dbReference type="EMBL" id="JH930484">
    <property type="protein sequence ID" value="EKM49327.1"/>
    <property type="molecule type" value="Genomic_DNA"/>
</dbReference>
<dbReference type="AlphaFoldDB" id="K5WGN2"/>
<gene>
    <name evidence="3" type="ORF">PHACADRAFT_167249</name>
</gene>
<proteinExistence type="predicted"/>
<keyword evidence="4" id="KW-1185">Reference proteome</keyword>
<dbReference type="KEGG" id="pco:PHACADRAFT_167249"/>
<feature type="domain" description="CxC5 like cysteine cluster associated with KDZ" evidence="1">
    <location>
        <begin position="2"/>
        <end position="83"/>
    </location>
</feature>